<dbReference type="Proteomes" id="UP000762676">
    <property type="component" value="Unassembled WGS sequence"/>
</dbReference>
<organism evidence="2 3">
    <name type="scientific">Elysia marginata</name>
    <dbReference type="NCBI Taxonomy" id="1093978"/>
    <lineage>
        <taxon>Eukaryota</taxon>
        <taxon>Metazoa</taxon>
        <taxon>Spiralia</taxon>
        <taxon>Lophotrochozoa</taxon>
        <taxon>Mollusca</taxon>
        <taxon>Gastropoda</taxon>
        <taxon>Heterobranchia</taxon>
        <taxon>Euthyneura</taxon>
        <taxon>Panpulmonata</taxon>
        <taxon>Sacoglossa</taxon>
        <taxon>Placobranchoidea</taxon>
        <taxon>Plakobranchidae</taxon>
        <taxon>Elysia</taxon>
    </lineage>
</organism>
<dbReference type="GO" id="GO:0004386">
    <property type="term" value="F:helicase activity"/>
    <property type="evidence" value="ECO:0007669"/>
    <property type="project" value="UniProtKB-KW"/>
</dbReference>
<protein>
    <submittedName>
        <fullName evidence="2">ATP-dependent DNA helicase PIF1</fullName>
    </submittedName>
</protein>
<keyword evidence="2" id="KW-0547">Nucleotide-binding</keyword>
<comment type="caution">
    <text evidence="2">The sequence shown here is derived from an EMBL/GenBank/DDBJ whole genome shotgun (WGS) entry which is preliminary data.</text>
</comment>
<feature type="domain" description="Helitron helicase-like" evidence="1">
    <location>
        <begin position="26"/>
        <end position="103"/>
    </location>
</feature>
<name>A0AAV4FIW5_9GAST</name>
<keyword evidence="2" id="KW-0378">Hydrolase</keyword>
<proteinExistence type="predicted"/>
<keyword evidence="3" id="KW-1185">Reference proteome</keyword>
<evidence type="ECO:0000313" key="2">
    <source>
        <dbReference type="EMBL" id="GFR72290.1"/>
    </source>
</evidence>
<keyword evidence="2" id="KW-0067">ATP-binding</keyword>
<dbReference type="EMBL" id="BMAT01011408">
    <property type="protein sequence ID" value="GFR72290.1"/>
    <property type="molecule type" value="Genomic_DNA"/>
</dbReference>
<gene>
    <name evidence="2" type="ORF">ElyMa_005701400</name>
</gene>
<accession>A0AAV4FIW5</accession>
<dbReference type="Pfam" id="PF14214">
    <property type="entry name" value="Helitron_like_N"/>
    <property type="match status" value="1"/>
</dbReference>
<dbReference type="InterPro" id="IPR025476">
    <property type="entry name" value="Helitron_helicase-like"/>
</dbReference>
<dbReference type="PANTHER" id="PTHR45786">
    <property type="entry name" value="DNA BINDING PROTEIN-LIKE"/>
    <property type="match status" value="1"/>
</dbReference>
<keyword evidence="2" id="KW-0347">Helicase</keyword>
<dbReference type="PANTHER" id="PTHR45786:SF74">
    <property type="entry name" value="ATP-DEPENDENT DNA HELICASE"/>
    <property type="match status" value="1"/>
</dbReference>
<sequence>MFPTGCDGWHLGLNKTDNKKQTAAGFYKSRLQIHHEDFNIVFKEKKLTQQYAVDQWVKVEAGRLDCVRRNIKTLRAEKYQGRMDAVQAGDVNDVGVKVILPSTI</sequence>
<reference evidence="2 3" key="1">
    <citation type="journal article" date="2021" name="Elife">
        <title>Chloroplast acquisition without the gene transfer in kleptoplastic sea slugs, Plakobranchus ocellatus.</title>
        <authorList>
            <person name="Maeda T."/>
            <person name="Takahashi S."/>
            <person name="Yoshida T."/>
            <person name="Shimamura S."/>
            <person name="Takaki Y."/>
            <person name="Nagai Y."/>
            <person name="Toyoda A."/>
            <person name="Suzuki Y."/>
            <person name="Arimoto A."/>
            <person name="Ishii H."/>
            <person name="Satoh N."/>
            <person name="Nishiyama T."/>
            <person name="Hasebe M."/>
            <person name="Maruyama T."/>
            <person name="Minagawa J."/>
            <person name="Obokata J."/>
            <person name="Shigenobu S."/>
        </authorList>
    </citation>
    <scope>NUCLEOTIDE SEQUENCE [LARGE SCALE GENOMIC DNA]</scope>
</reference>
<dbReference type="AlphaFoldDB" id="A0AAV4FIW5"/>
<evidence type="ECO:0000259" key="1">
    <source>
        <dbReference type="Pfam" id="PF14214"/>
    </source>
</evidence>
<evidence type="ECO:0000313" key="3">
    <source>
        <dbReference type="Proteomes" id="UP000762676"/>
    </source>
</evidence>